<keyword evidence="10" id="KW-1185">Reference proteome</keyword>
<keyword evidence="5" id="KW-0732">Signal</keyword>
<evidence type="ECO:0000259" key="7">
    <source>
        <dbReference type="Pfam" id="PF07691"/>
    </source>
</evidence>
<dbReference type="CDD" id="cd16917">
    <property type="entry name" value="HATPase_UhpB-NarQ-NarX-like"/>
    <property type="match status" value="1"/>
</dbReference>
<dbReference type="Pfam" id="PF07730">
    <property type="entry name" value="HisKA_3"/>
    <property type="match status" value="1"/>
</dbReference>
<gene>
    <name evidence="9" type="ORF">Cflav_PD4129</name>
</gene>
<evidence type="ECO:0000256" key="3">
    <source>
        <dbReference type="ARBA" id="ARBA00023012"/>
    </source>
</evidence>
<dbReference type="EMBL" id="ABOX02000013">
    <property type="protein sequence ID" value="EEF60960.1"/>
    <property type="molecule type" value="Genomic_DNA"/>
</dbReference>
<feature type="transmembrane region" description="Helical" evidence="4">
    <location>
        <begin position="881"/>
        <end position="899"/>
    </location>
</feature>
<dbReference type="OrthoDB" id="180914at2"/>
<dbReference type="InterPro" id="IPR011712">
    <property type="entry name" value="Sig_transdc_His_kin_sub3_dim/P"/>
</dbReference>
<dbReference type="GO" id="GO:0046983">
    <property type="term" value="F:protein dimerization activity"/>
    <property type="evidence" value="ECO:0007669"/>
    <property type="project" value="InterPro"/>
</dbReference>
<evidence type="ECO:0000256" key="5">
    <source>
        <dbReference type="SAM" id="SignalP"/>
    </source>
</evidence>
<protein>
    <submittedName>
        <fullName evidence="9">Integral membrane sensor signal transduction histidine kinase</fullName>
    </submittedName>
</protein>
<name>B9XH39_PEDPL</name>
<dbReference type="Pfam" id="PF02518">
    <property type="entry name" value="HATPase_c"/>
    <property type="match status" value="1"/>
</dbReference>
<dbReference type="InterPro" id="IPR050482">
    <property type="entry name" value="Sensor_HK_TwoCompSys"/>
</dbReference>
<comment type="caution">
    <text evidence="9">The sequence shown here is derived from an EMBL/GenBank/DDBJ whole genome shotgun (WGS) entry which is preliminary data.</text>
</comment>
<feature type="chain" id="PRO_5002894376" evidence="5">
    <location>
        <begin position="32"/>
        <end position="1134"/>
    </location>
</feature>
<evidence type="ECO:0000259" key="6">
    <source>
        <dbReference type="Pfam" id="PF02518"/>
    </source>
</evidence>
<evidence type="ECO:0000256" key="2">
    <source>
        <dbReference type="ARBA" id="ARBA00022777"/>
    </source>
</evidence>
<dbReference type="AlphaFoldDB" id="B9XH39"/>
<sequence precursor="true">MFPIHQRQRGFGFFFRCICLLATLLAASTHAANGPAFITITNLQELCRAVETRQRVECDVDLTVTVCAADAAACALVLQDDSGRAVCELDAPGRVIFPGERLRISATRCELIRRQWSVAIAAAPVVNIGGIHPVEEKSGRIHLEAGLQPIRLFYFNAKNPANLAVRWSGPKMLPQPVPAGALFRAPAGVAGGTNQITSGLDYFCYDDTPATLDDVRNQMPTLAGTAINFDIALRVPEEYVAMQFRGWLAVPRTGEYEFTVRSDDGSELYVGGFHPKITLLASNTPPTASRAWLDQSPAAPPNAEWVTLDGRISFVGQEADGLVLGLQSGNHALRLWLANPGNISPSLLLNAIVRATGLLRQVAGLDGQKQFGIMSVVGAANFQVREIAAEQWDKYPLTSIASLSTAPPGNFIAHLHGRVSGLQPDGNFILDDGFDTIPVRAEMPSLTNGLDIEVLGQFERDGVKTVAHPAYCRPLARPPTTLPLLTTAAQVQQLSVSEAARQYPVRMRGVVTCQVEWLGAAVQDDTRGVFFNFDTAYHDGLEVGDFVEINGVTAAGDFAPVIVAKTLLVQGRGQMPEPARPSWNQLISGSLDSQYAEVRGIITAVQTNTVTLLTDGGKINVQVHNTSEATLRRLQNTLVRIRGCLLAEWDAQTRQVRVGEIKFRNPVIEAEQLPVAEPFAAPVKTIADLLRFDLHASGFQRVKVSGQVVHAGDDEFFLMSDGRGLRFRPADLINLSVGDLVDVVGIPDVSGPSPVLHEALARKTGSAPLPMARPWPDAEFSRNGLDAARVVVDARLIGIHHTDMAWMLDLQTGLRSYQALFNTPEDLARKFPLGSRLRLTGIYAAPTRGQKSDLSSFVLLLNSAADIQLLERPPWWNLRRLLFIVVALLLGLLAAVGWITQLRHKVEQRTRLLEREHVRREKAERERALEMERSRIARDLHDDLGSSLTEIRVMASTGLRSREADARAFPLFTAIAGKAHSLVSALDVIVWAVDPEANSLQSLADYLSSYAADYLGTANIACRFKIPVSLPATTVNGRMRHDLFLAVKETLHNIVQHSHATEVEFHLRTVKQLLEIDIVDNGLGFDLEAAIEQGHGLKNIPERLARMGGSAQLTSLTGRGTTVSIRLLLPAATE</sequence>
<accession>B9XH39</accession>
<dbReference type="STRING" id="320771.Cflav_PD4129"/>
<dbReference type="SUPFAM" id="SSF55874">
    <property type="entry name" value="ATPase domain of HSP90 chaperone/DNA topoisomerase II/histidine kinase"/>
    <property type="match status" value="1"/>
</dbReference>
<feature type="domain" description="Signal transduction histidine kinase subgroup 3 dimerisation and phosphoacceptor" evidence="8">
    <location>
        <begin position="932"/>
        <end position="984"/>
    </location>
</feature>
<evidence type="ECO:0000259" key="8">
    <source>
        <dbReference type="Pfam" id="PF07730"/>
    </source>
</evidence>
<feature type="domain" description="PA14" evidence="7">
    <location>
        <begin position="235"/>
        <end position="272"/>
    </location>
</feature>
<evidence type="ECO:0000256" key="4">
    <source>
        <dbReference type="SAM" id="Phobius"/>
    </source>
</evidence>
<dbReference type="PANTHER" id="PTHR24421">
    <property type="entry name" value="NITRATE/NITRITE SENSOR PROTEIN NARX-RELATED"/>
    <property type="match status" value="1"/>
</dbReference>
<dbReference type="RefSeq" id="WP_007415135.1">
    <property type="nucleotide sequence ID" value="NZ_ABOX02000013.1"/>
</dbReference>
<evidence type="ECO:0000313" key="9">
    <source>
        <dbReference type="EMBL" id="EEF60960.1"/>
    </source>
</evidence>
<keyword evidence="3" id="KW-0902">Two-component regulatory system</keyword>
<dbReference type="InterPro" id="IPR003594">
    <property type="entry name" value="HATPase_dom"/>
</dbReference>
<dbReference type="InterPro" id="IPR011658">
    <property type="entry name" value="PA14_dom"/>
</dbReference>
<organism evidence="9 10">
    <name type="scientific">Pedosphaera parvula (strain Ellin514)</name>
    <dbReference type="NCBI Taxonomy" id="320771"/>
    <lineage>
        <taxon>Bacteria</taxon>
        <taxon>Pseudomonadati</taxon>
        <taxon>Verrucomicrobiota</taxon>
        <taxon>Pedosphaerae</taxon>
        <taxon>Pedosphaerales</taxon>
        <taxon>Pedosphaeraceae</taxon>
        <taxon>Pedosphaera</taxon>
    </lineage>
</organism>
<dbReference type="Pfam" id="PF07691">
    <property type="entry name" value="PA14"/>
    <property type="match status" value="1"/>
</dbReference>
<keyword evidence="4" id="KW-1133">Transmembrane helix</keyword>
<evidence type="ECO:0000313" key="10">
    <source>
        <dbReference type="Proteomes" id="UP000003688"/>
    </source>
</evidence>
<proteinExistence type="predicted"/>
<dbReference type="Gene3D" id="1.20.5.1930">
    <property type="match status" value="1"/>
</dbReference>
<dbReference type="GO" id="GO:0016020">
    <property type="term" value="C:membrane"/>
    <property type="evidence" value="ECO:0007669"/>
    <property type="project" value="InterPro"/>
</dbReference>
<evidence type="ECO:0000256" key="1">
    <source>
        <dbReference type="ARBA" id="ARBA00022679"/>
    </source>
</evidence>
<keyword evidence="1" id="KW-0808">Transferase</keyword>
<dbReference type="GO" id="GO:0000155">
    <property type="term" value="F:phosphorelay sensor kinase activity"/>
    <property type="evidence" value="ECO:0007669"/>
    <property type="project" value="InterPro"/>
</dbReference>
<dbReference type="Proteomes" id="UP000003688">
    <property type="component" value="Unassembled WGS sequence"/>
</dbReference>
<keyword evidence="4" id="KW-0812">Transmembrane</keyword>
<dbReference type="Gene3D" id="3.30.565.10">
    <property type="entry name" value="Histidine kinase-like ATPase, C-terminal domain"/>
    <property type="match status" value="1"/>
</dbReference>
<feature type="domain" description="Histidine kinase/HSP90-like ATPase" evidence="6">
    <location>
        <begin position="1042"/>
        <end position="1129"/>
    </location>
</feature>
<keyword evidence="2 9" id="KW-0418">Kinase</keyword>
<dbReference type="InterPro" id="IPR036890">
    <property type="entry name" value="HATPase_C_sf"/>
</dbReference>
<keyword evidence="4" id="KW-0472">Membrane</keyword>
<feature type="signal peptide" evidence="5">
    <location>
        <begin position="1"/>
        <end position="31"/>
    </location>
</feature>
<reference evidence="9 10" key="1">
    <citation type="journal article" date="2011" name="J. Bacteriol.">
        <title>Genome sequence of 'Pedosphaera parvula' Ellin514, an aerobic Verrucomicrobial isolate from pasture soil.</title>
        <authorList>
            <person name="Kant R."/>
            <person name="van Passel M.W."/>
            <person name="Sangwan P."/>
            <person name="Palva A."/>
            <person name="Lucas S."/>
            <person name="Copeland A."/>
            <person name="Lapidus A."/>
            <person name="Glavina Del Rio T."/>
            <person name="Dalin E."/>
            <person name="Tice H."/>
            <person name="Bruce D."/>
            <person name="Goodwin L."/>
            <person name="Pitluck S."/>
            <person name="Chertkov O."/>
            <person name="Larimer F.W."/>
            <person name="Land M.L."/>
            <person name="Hauser L."/>
            <person name="Brettin T.S."/>
            <person name="Detter J.C."/>
            <person name="Han S."/>
            <person name="de Vos W.M."/>
            <person name="Janssen P.H."/>
            <person name="Smidt H."/>
        </authorList>
    </citation>
    <scope>NUCLEOTIDE SEQUENCE [LARGE SCALE GENOMIC DNA]</scope>
    <source>
        <strain evidence="9 10">Ellin514</strain>
    </source>
</reference>